<dbReference type="EMBL" id="JAGTAR010000083">
    <property type="protein sequence ID" value="MBR8538394.1"/>
    <property type="molecule type" value="Genomic_DNA"/>
</dbReference>
<protein>
    <submittedName>
        <fullName evidence="1">Uncharacterized protein</fullName>
    </submittedName>
</protein>
<dbReference type="RefSeq" id="WP_212193417.1">
    <property type="nucleotide sequence ID" value="NZ_JAGTAR010000083.1"/>
</dbReference>
<dbReference type="AlphaFoldDB" id="A0A941J186"/>
<reference evidence="1" key="1">
    <citation type="journal article" date="2018" name="Int. J. Syst. Evol. Microbiol.">
        <title>Carboxylicivirga sediminis sp. nov., isolated from coastal sediment.</title>
        <authorList>
            <person name="Wang F.Q."/>
            <person name="Ren L.H."/>
            <person name="Zou R.J."/>
            <person name="Sun Y.Z."/>
            <person name="Liu X.J."/>
            <person name="Jiang F."/>
            <person name="Liu L.J."/>
        </authorList>
    </citation>
    <scope>NUCLEOTIDE SEQUENCE</scope>
    <source>
        <strain evidence="1">JR1</strain>
    </source>
</reference>
<dbReference type="Proteomes" id="UP000679220">
    <property type="component" value="Unassembled WGS sequence"/>
</dbReference>
<accession>A0A941J186</accession>
<gene>
    <name evidence="1" type="ORF">KDU71_22680</name>
</gene>
<comment type="caution">
    <text evidence="1">The sequence shown here is derived from an EMBL/GenBank/DDBJ whole genome shotgun (WGS) entry which is preliminary data.</text>
</comment>
<reference evidence="1" key="2">
    <citation type="submission" date="2021-04" db="EMBL/GenBank/DDBJ databases">
        <authorList>
            <person name="Zhang T."/>
            <person name="Zhang Y."/>
            <person name="Lu D."/>
            <person name="Zuo D."/>
            <person name="Du Z."/>
        </authorList>
    </citation>
    <scope>NUCLEOTIDE SEQUENCE</scope>
    <source>
        <strain evidence="1">JR1</strain>
    </source>
</reference>
<evidence type="ECO:0000313" key="2">
    <source>
        <dbReference type="Proteomes" id="UP000679220"/>
    </source>
</evidence>
<keyword evidence="2" id="KW-1185">Reference proteome</keyword>
<evidence type="ECO:0000313" key="1">
    <source>
        <dbReference type="EMBL" id="MBR8538394.1"/>
    </source>
</evidence>
<sequence length="224" mass="25202">MTAKQRNQLAMFMAVKYVFETYTEELKTIPAFEGLINEFFELLIKIDEVHRIQMGNTTGSTQLKQQAEQEMIDATVKLAAAMYVYAQIEGQPDLLEKCKVSASSLEKLSAENLKTACALIYAEGYALGEHLVSYGQSPEDVNQLKTEIDEYAAVIAAPRSAIVTRAQARQELTELVNQANDLLRNKVDKLIKLFETDNPKLYTSYKVARIIVDLRAGKQLVEEE</sequence>
<organism evidence="1 2">
    <name type="scientific">Carboxylicivirga sediminis</name>
    <dbReference type="NCBI Taxonomy" id="2006564"/>
    <lineage>
        <taxon>Bacteria</taxon>
        <taxon>Pseudomonadati</taxon>
        <taxon>Bacteroidota</taxon>
        <taxon>Bacteroidia</taxon>
        <taxon>Marinilabiliales</taxon>
        <taxon>Marinilabiliaceae</taxon>
        <taxon>Carboxylicivirga</taxon>
    </lineage>
</organism>
<proteinExistence type="predicted"/>
<name>A0A941J186_9BACT</name>